<feature type="compositionally biased region" description="Basic residues" evidence="11">
    <location>
        <begin position="370"/>
        <end position="382"/>
    </location>
</feature>
<evidence type="ECO:0000259" key="12">
    <source>
        <dbReference type="SMART" id="SM00333"/>
    </source>
</evidence>
<organism evidence="13 14">
    <name type="scientific">Vigna unguiculata</name>
    <name type="common">Cowpea</name>
    <dbReference type="NCBI Taxonomy" id="3917"/>
    <lineage>
        <taxon>Eukaryota</taxon>
        <taxon>Viridiplantae</taxon>
        <taxon>Streptophyta</taxon>
        <taxon>Embryophyta</taxon>
        <taxon>Tracheophyta</taxon>
        <taxon>Spermatophyta</taxon>
        <taxon>Magnoliopsida</taxon>
        <taxon>eudicotyledons</taxon>
        <taxon>Gunneridae</taxon>
        <taxon>Pentapetalae</taxon>
        <taxon>rosids</taxon>
        <taxon>fabids</taxon>
        <taxon>Fabales</taxon>
        <taxon>Fabaceae</taxon>
        <taxon>Papilionoideae</taxon>
        <taxon>50 kb inversion clade</taxon>
        <taxon>NPAAA clade</taxon>
        <taxon>indigoferoid/millettioid clade</taxon>
        <taxon>Phaseoleae</taxon>
        <taxon>Vigna</taxon>
    </lineage>
</organism>
<keyword evidence="9" id="KW-0131">Cell cycle</keyword>
<dbReference type="SUPFAM" id="SSF63748">
    <property type="entry name" value="Tudor/PWWP/MBT"/>
    <property type="match status" value="2"/>
</dbReference>
<gene>
    <name evidence="13" type="ORF">DEO72_LG11g3313</name>
</gene>
<feature type="region of interest" description="Disordered" evidence="11">
    <location>
        <begin position="690"/>
        <end position="967"/>
    </location>
</feature>
<keyword evidence="14" id="KW-1185">Reference proteome</keyword>
<dbReference type="InterPro" id="IPR039776">
    <property type="entry name" value="Pds5"/>
</dbReference>
<accession>A0A4D6NQV9</accession>
<name>A0A4D6NQV9_VIGUN</name>
<protein>
    <submittedName>
        <fullName evidence="13">Sister chromatid cohesion protein PDS5</fullName>
    </submittedName>
</protein>
<dbReference type="InterPro" id="IPR016024">
    <property type="entry name" value="ARM-type_fold"/>
</dbReference>
<dbReference type="GO" id="GO:0006281">
    <property type="term" value="P:DNA repair"/>
    <property type="evidence" value="ECO:0007669"/>
    <property type="project" value="UniProtKB-KW"/>
</dbReference>
<dbReference type="InterPro" id="IPR002999">
    <property type="entry name" value="Tudor"/>
</dbReference>
<dbReference type="SMART" id="SM00333">
    <property type="entry name" value="TUDOR"/>
    <property type="match status" value="2"/>
</dbReference>
<reference evidence="13 14" key="1">
    <citation type="submission" date="2019-04" db="EMBL/GenBank/DDBJ databases">
        <title>An improved genome assembly and genetic linkage map for asparagus bean, Vigna unguiculata ssp. sesquipedialis.</title>
        <authorList>
            <person name="Xia Q."/>
            <person name="Zhang R."/>
            <person name="Dong Y."/>
        </authorList>
    </citation>
    <scope>NUCLEOTIDE SEQUENCE [LARGE SCALE GENOMIC DNA]</scope>
    <source>
        <tissue evidence="13">Leaf</tissue>
    </source>
</reference>
<feature type="domain" description="Tudor" evidence="12">
    <location>
        <begin position="634"/>
        <end position="692"/>
    </location>
</feature>
<comment type="function">
    <text evidence="10">Cohesin cofactor dispensable during the meiotic division but playing an important role in DNA repair by homologous recombination (HR) probably by helping SMC5/SMC6 complex. Regulator of sister chromatid cohesion in mitosis which may stabilize cohesin complex association with chromatin. May couple sister chromatid cohesion during mitosis to DNA replication. Cohesion ensures that chromosome partitioning is accurate in both meiotic and mitotic cells and plays an important role in DNA repair.</text>
</comment>
<feature type="compositionally biased region" description="Basic and acidic residues" evidence="11">
    <location>
        <begin position="873"/>
        <end position="892"/>
    </location>
</feature>
<dbReference type="GO" id="GO:0035825">
    <property type="term" value="P:homologous recombination"/>
    <property type="evidence" value="ECO:0007669"/>
    <property type="project" value="UniProtKB-ARBA"/>
</dbReference>
<feature type="region of interest" description="Disordered" evidence="11">
    <location>
        <begin position="1025"/>
        <end position="1247"/>
    </location>
</feature>
<dbReference type="FunFam" id="2.30.30.140:FF:000033">
    <property type="entry name" value="Binding protein"/>
    <property type="match status" value="2"/>
</dbReference>
<feature type="region of interest" description="Disordered" evidence="11">
    <location>
        <begin position="336"/>
        <end position="628"/>
    </location>
</feature>
<keyword evidence="4" id="KW-0677">Repeat</keyword>
<proteinExistence type="inferred from homology"/>
<feature type="compositionally biased region" description="Polar residues" evidence="11">
    <location>
        <begin position="1071"/>
        <end position="1087"/>
    </location>
</feature>
<sequence length="1247" mass="135844">MASADKQLKEQLLEAGNKLADPPSSVEELLSLLEAIESCLSRVEQSPTDSMQNALSPSLKAMVGDQLLRHSDNDVKVAVASCISEITRISAPDAPYDDDQMKEVFHLIVSSFENLHDKLSRSYAKRISILETVAKVRSCVVMLDLECDALISDMFQHFLKGVREHHPENVVLSMETIMTVVIEESEDISLALLSPLLDSVKKDNEEVFPIAQKLGERVLENCATKLKPYLVQAVRSLGVSVGDYSAVLASICQDTSDDLEKNDTCVTSEHAEDKSDSEKQSLEKSTHVVKKDSREVTSSQRGNPDVNKSPNSGMSYGIACVGEDTALAYSNPIKKKEDADCSNHSEGLNKSGHEVGSDLDTKKVVNSKQKAGKATKRPRKKSSSSTKLAKPSKDQVAANEKETEKMLDDESNSKIVPSSPHKEHFVEAAGPSESNKEIDTKISSPVAVNDESEVVASPPSESLNDENHSKKLGQSTKEDDPVKEGTAYDVSKVSGGASDSEAKPVTRSVKKALGQKSYLRKTSVVDSVKKESGAKNNADAKTYSAKKLEENKKGSGGSSSRQAEDRKKGGRGKAKTETDVAKSSAMNVDKEIVSSPRSGTKSAKGACSEETPRANVKRKLTSGKENEYDTKEHGENLVGLRVKVWWPKDREFYKGIIESFDSAKKKHKVSYDDGDEEILNLGKERWKVIEKDSDADEEDRSDSASLDASIDMQPKKKGKTNDGETTKQGKMDVSSSGIKTNSRSKSVSLKSSQRFKDDTKLKDSKTNSKSENGVNKKSKDDIPKSSSSKSIVATKKLSKKSKNTDTSETGESNDDDSSVPKPSSKSKLEILKSGKSKKSTPKTAISKEKPLKSGGKDDVNGSGKVKSGLLKKKNFENGKSDVSEGKIEDAKGKTSISSKMGDKKKGCWRKANSETGVAKSSAMDVDKEMLSSPKSGTKSTKDENPETPKTTVMKLTSGKENESDTEKYGENVVGLRVKVWWPKDREFYKGVIHSFDSAKKKHKVFYDDGDEETLNLVKEKWKVIDADSDADEEEQREPASLDASTDMPPKKKGETSVGESNKQGKTDPSSRSDGAIASHNSKGVSMKSTHKSKDGNKSEDSKTISKSEDEVCRKSKDSTAKNGSRKSVVADKKLSNKLENTDTSKTIESKDDEINMPKSCVKSKHEAFKGEKSKLEILKTTLLKGKRHKSGGKIDVGNGKSGLLKRKYPENDSDVSAGEVKDVKGKTSHSSKLQGSELKSGKKRQRN</sequence>
<evidence type="ECO:0000256" key="5">
    <source>
        <dbReference type="ARBA" id="ARBA00022763"/>
    </source>
</evidence>
<feature type="compositionally biased region" description="Acidic residues" evidence="11">
    <location>
        <begin position="1026"/>
        <end position="1035"/>
    </location>
</feature>
<feature type="compositionally biased region" description="Basic and acidic residues" evidence="11">
    <location>
        <begin position="1128"/>
        <end position="1155"/>
    </location>
</feature>
<evidence type="ECO:0000256" key="6">
    <source>
        <dbReference type="ARBA" id="ARBA00022776"/>
    </source>
</evidence>
<keyword evidence="3" id="KW-0132">Cell division</keyword>
<feature type="compositionally biased region" description="Low complexity" evidence="11">
    <location>
        <begin position="743"/>
        <end position="752"/>
    </location>
</feature>
<dbReference type="CDD" id="cd20404">
    <property type="entry name" value="Tudor_Agenet_AtEML-like"/>
    <property type="match status" value="2"/>
</dbReference>
<feature type="region of interest" description="Disordered" evidence="11">
    <location>
        <begin position="258"/>
        <end position="314"/>
    </location>
</feature>
<evidence type="ECO:0000256" key="2">
    <source>
        <dbReference type="ARBA" id="ARBA00006254"/>
    </source>
</evidence>
<evidence type="ECO:0000256" key="3">
    <source>
        <dbReference type="ARBA" id="ARBA00022618"/>
    </source>
</evidence>
<feature type="compositionally biased region" description="Basic and acidic residues" evidence="11">
    <location>
        <begin position="845"/>
        <end position="859"/>
    </location>
</feature>
<dbReference type="GO" id="GO:0000785">
    <property type="term" value="C:chromatin"/>
    <property type="evidence" value="ECO:0007669"/>
    <property type="project" value="TreeGrafter"/>
</dbReference>
<dbReference type="GO" id="GO:0051301">
    <property type="term" value="P:cell division"/>
    <property type="evidence" value="ECO:0007669"/>
    <property type="project" value="UniProtKB-KW"/>
</dbReference>
<evidence type="ECO:0000313" key="13">
    <source>
        <dbReference type="EMBL" id="QCE16300.1"/>
    </source>
</evidence>
<keyword evidence="8" id="KW-0539">Nucleus</keyword>
<dbReference type="EMBL" id="CP039355">
    <property type="protein sequence ID" value="QCE16300.1"/>
    <property type="molecule type" value="Genomic_DNA"/>
</dbReference>
<evidence type="ECO:0000256" key="1">
    <source>
        <dbReference type="ARBA" id="ARBA00004123"/>
    </source>
</evidence>
<comment type="similarity">
    <text evidence="2">Belongs to the PDS5 family.</text>
</comment>
<dbReference type="Pfam" id="PF20168">
    <property type="entry name" value="PDS5"/>
    <property type="match status" value="1"/>
</dbReference>
<dbReference type="GO" id="GO:0005634">
    <property type="term" value="C:nucleus"/>
    <property type="evidence" value="ECO:0007669"/>
    <property type="project" value="UniProtKB-SubCell"/>
</dbReference>
<keyword evidence="5" id="KW-0227">DNA damage</keyword>
<feature type="compositionally biased region" description="Basic and acidic residues" evidence="11">
    <location>
        <begin position="719"/>
        <end position="730"/>
    </location>
</feature>
<feature type="compositionally biased region" description="Basic and acidic residues" evidence="11">
    <location>
        <begin position="258"/>
        <end position="295"/>
    </location>
</feature>
<dbReference type="PANTHER" id="PTHR12663:SF3">
    <property type="entry name" value="SISTER CHROMATID COHESION PROTEIN PDS5 HOMOLOG C"/>
    <property type="match status" value="1"/>
</dbReference>
<evidence type="ECO:0000256" key="7">
    <source>
        <dbReference type="ARBA" id="ARBA00023204"/>
    </source>
</evidence>
<feature type="compositionally biased region" description="Basic and acidic residues" evidence="11">
    <location>
        <begin position="957"/>
        <end position="967"/>
    </location>
</feature>
<keyword evidence="7" id="KW-0234">DNA repair</keyword>
<feature type="compositionally biased region" description="Polar residues" evidence="11">
    <location>
        <begin position="296"/>
        <end position="314"/>
    </location>
</feature>
<evidence type="ECO:0000256" key="8">
    <source>
        <dbReference type="ARBA" id="ARBA00023242"/>
    </source>
</evidence>
<feature type="compositionally biased region" description="Basic and acidic residues" evidence="11">
    <location>
        <begin position="1163"/>
        <end position="1177"/>
    </location>
</feature>
<feature type="compositionally biased region" description="Basic and acidic residues" evidence="11">
    <location>
        <begin position="1091"/>
        <end position="1119"/>
    </location>
</feature>
<evidence type="ECO:0000256" key="11">
    <source>
        <dbReference type="SAM" id="MobiDB-lite"/>
    </source>
</evidence>
<feature type="compositionally biased region" description="Basic and acidic residues" evidence="11">
    <location>
        <begin position="754"/>
        <end position="768"/>
    </location>
</feature>
<dbReference type="GO" id="GO:0009556">
    <property type="term" value="P:microsporogenesis"/>
    <property type="evidence" value="ECO:0007669"/>
    <property type="project" value="UniProtKB-ARBA"/>
</dbReference>
<evidence type="ECO:0000313" key="14">
    <source>
        <dbReference type="Proteomes" id="UP000501690"/>
    </source>
</evidence>
<evidence type="ECO:0000256" key="10">
    <source>
        <dbReference type="ARBA" id="ARBA00058864"/>
    </source>
</evidence>
<feature type="compositionally biased region" description="Basic and acidic residues" evidence="11">
    <location>
        <begin position="399"/>
        <end position="412"/>
    </location>
</feature>
<dbReference type="PANTHER" id="PTHR12663">
    <property type="entry name" value="ANDROGEN INDUCED INHIBITOR OF PROLIFERATION AS3 / PDS5-RELATED"/>
    <property type="match status" value="1"/>
</dbReference>
<dbReference type="GO" id="GO:0007064">
    <property type="term" value="P:mitotic sister chromatid cohesion"/>
    <property type="evidence" value="ECO:0007669"/>
    <property type="project" value="InterPro"/>
</dbReference>
<dbReference type="Proteomes" id="UP000501690">
    <property type="component" value="Linkage Group LG11"/>
</dbReference>
<dbReference type="AlphaFoldDB" id="A0A4D6NQV9"/>
<dbReference type="Gene3D" id="2.30.30.140">
    <property type="match status" value="2"/>
</dbReference>
<dbReference type="SUPFAM" id="SSF48371">
    <property type="entry name" value="ARM repeat"/>
    <property type="match status" value="1"/>
</dbReference>
<comment type="subcellular location">
    <subcellularLocation>
        <location evidence="1">Nucleus</location>
    </subcellularLocation>
</comment>
<feature type="compositionally biased region" description="Basic and acidic residues" evidence="11">
    <location>
        <begin position="351"/>
        <end position="363"/>
    </location>
</feature>
<evidence type="ECO:0000256" key="4">
    <source>
        <dbReference type="ARBA" id="ARBA00022737"/>
    </source>
</evidence>
<keyword evidence="6" id="KW-0498">Mitosis</keyword>
<evidence type="ECO:0000256" key="9">
    <source>
        <dbReference type="ARBA" id="ARBA00023306"/>
    </source>
</evidence>
<feature type="domain" description="Tudor" evidence="12">
    <location>
        <begin position="969"/>
        <end position="1028"/>
    </location>
</feature>